<protein>
    <submittedName>
        <fullName evidence="3">Uncharacterized protein</fullName>
    </submittedName>
</protein>
<keyword evidence="1" id="KW-1133">Transmembrane helix</keyword>
<proteinExistence type="predicted"/>
<evidence type="ECO:0000313" key="4">
    <source>
        <dbReference type="Proteomes" id="UP000254227"/>
    </source>
</evidence>
<evidence type="ECO:0000256" key="1">
    <source>
        <dbReference type="SAM" id="Phobius"/>
    </source>
</evidence>
<reference evidence="2 5" key="2">
    <citation type="submission" date="2020-12" db="EMBL/GenBank/DDBJ databases">
        <title>FDA dAtabase for Regulatory Grade micrObial Sequences (FDA-ARGOS): Supporting development and validation of Infectious Disease Dx tests.</title>
        <authorList>
            <person name="Sproer C."/>
            <person name="Gronow S."/>
            <person name="Severitt S."/>
            <person name="Schroder I."/>
            <person name="Tallon L."/>
            <person name="Sadzewicz L."/>
            <person name="Zhao X."/>
            <person name="Boylan J."/>
            <person name="Ott S."/>
            <person name="Bowen H."/>
            <person name="Vavikolanu K."/>
            <person name="Mehta A."/>
            <person name="Aluvathingal J."/>
            <person name="Nadendla S."/>
            <person name="Lowell S."/>
            <person name="Myers T."/>
            <person name="Yan Y."/>
            <person name="Sichtig H."/>
        </authorList>
    </citation>
    <scope>NUCLEOTIDE SEQUENCE [LARGE SCALE GENOMIC DNA]</scope>
    <source>
        <strain evidence="2 5">FDAARGOS_910</strain>
    </source>
</reference>
<feature type="transmembrane region" description="Helical" evidence="1">
    <location>
        <begin position="6"/>
        <end position="25"/>
    </location>
</feature>
<name>A0A380U4F3_ACIJO</name>
<dbReference type="EMBL" id="CP065666">
    <property type="protein sequence ID" value="QPS05608.1"/>
    <property type="molecule type" value="Genomic_DNA"/>
</dbReference>
<reference evidence="3 4" key="1">
    <citation type="submission" date="2018-06" db="EMBL/GenBank/DDBJ databases">
        <authorList>
            <consortium name="Pathogen Informatics"/>
            <person name="Doyle S."/>
        </authorList>
    </citation>
    <scope>NUCLEOTIDE SEQUENCE [LARGE SCALE GENOMIC DNA]</scope>
    <source>
        <strain evidence="3 4">NCTC10308</strain>
    </source>
</reference>
<dbReference type="Proteomes" id="UP000595107">
    <property type="component" value="Chromosome"/>
</dbReference>
<keyword evidence="1" id="KW-0812">Transmembrane</keyword>
<dbReference type="Proteomes" id="UP000254227">
    <property type="component" value="Unassembled WGS sequence"/>
</dbReference>
<dbReference type="EMBL" id="UFRV01000006">
    <property type="protein sequence ID" value="SUT95165.1"/>
    <property type="molecule type" value="Genomic_DNA"/>
</dbReference>
<evidence type="ECO:0000313" key="5">
    <source>
        <dbReference type="Proteomes" id="UP000595107"/>
    </source>
</evidence>
<sequence>MLLGNFGLYGGTITGAKIGLILAPTTGGTSILLGRVVGAGIGAVLLGVGAGFSGSYGGTTIARKYTGVCD</sequence>
<accession>A0A380U4F3</accession>
<evidence type="ECO:0000313" key="2">
    <source>
        <dbReference type="EMBL" id="QPS05608.1"/>
    </source>
</evidence>
<feature type="transmembrane region" description="Helical" evidence="1">
    <location>
        <begin position="32"/>
        <end position="52"/>
    </location>
</feature>
<evidence type="ECO:0000313" key="3">
    <source>
        <dbReference type="EMBL" id="SUT95165.1"/>
    </source>
</evidence>
<dbReference type="AlphaFoldDB" id="A0A380U4F3"/>
<gene>
    <name evidence="2" type="ORF">I6G67_05510</name>
    <name evidence="3" type="ORF">NCTC10308_01654</name>
</gene>
<keyword evidence="1" id="KW-0472">Membrane</keyword>
<organism evidence="3 4">
    <name type="scientific">Acinetobacter johnsonii</name>
    <dbReference type="NCBI Taxonomy" id="40214"/>
    <lineage>
        <taxon>Bacteria</taxon>
        <taxon>Pseudomonadati</taxon>
        <taxon>Pseudomonadota</taxon>
        <taxon>Gammaproteobacteria</taxon>
        <taxon>Moraxellales</taxon>
        <taxon>Moraxellaceae</taxon>
        <taxon>Acinetobacter</taxon>
    </lineage>
</organism>